<dbReference type="GO" id="GO:0085020">
    <property type="term" value="P:protein K6-linked ubiquitination"/>
    <property type="evidence" value="ECO:0007669"/>
    <property type="project" value="TreeGrafter"/>
</dbReference>
<gene>
    <name evidence="4" type="ORF">PFISCL1PPCAC_24268</name>
</gene>
<dbReference type="GO" id="GO:0004842">
    <property type="term" value="F:ubiquitin-protein transferase activity"/>
    <property type="evidence" value="ECO:0007669"/>
    <property type="project" value="TreeGrafter"/>
</dbReference>
<dbReference type="InterPro" id="IPR002110">
    <property type="entry name" value="Ankyrin_rpt"/>
</dbReference>
<dbReference type="SUPFAM" id="SSF48403">
    <property type="entry name" value="Ankyrin repeat"/>
    <property type="match status" value="1"/>
</dbReference>
<feature type="repeat" description="ANK" evidence="3">
    <location>
        <begin position="49"/>
        <end position="81"/>
    </location>
</feature>
<dbReference type="EMBL" id="BTSY01000006">
    <property type="protein sequence ID" value="GMT32971.1"/>
    <property type="molecule type" value="Genomic_DNA"/>
</dbReference>
<comment type="caution">
    <text evidence="4">The sequence shown here is derived from an EMBL/GenBank/DDBJ whole genome shotgun (WGS) entry which is preliminary data.</text>
</comment>
<dbReference type="PANTHER" id="PTHR24171:SF8">
    <property type="entry name" value="BRCA1-ASSOCIATED RING DOMAIN PROTEIN 1"/>
    <property type="match status" value="1"/>
</dbReference>
<dbReference type="Gene3D" id="1.25.40.20">
    <property type="entry name" value="Ankyrin repeat-containing domain"/>
    <property type="match status" value="1"/>
</dbReference>
<evidence type="ECO:0000256" key="2">
    <source>
        <dbReference type="ARBA" id="ARBA00023043"/>
    </source>
</evidence>
<evidence type="ECO:0008006" key="6">
    <source>
        <dbReference type="Google" id="ProtNLM"/>
    </source>
</evidence>
<dbReference type="GO" id="GO:0070531">
    <property type="term" value="C:BRCA1-A complex"/>
    <property type="evidence" value="ECO:0007669"/>
    <property type="project" value="TreeGrafter"/>
</dbReference>
<evidence type="ECO:0000256" key="1">
    <source>
        <dbReference type="ARBA" id="ARBA00022737"/>
    </source>
</evidence>
<dbReference type="Proteomes" id="UP001432322">
    <property type="component" value="Unassembled WGS sequence"/>
</dbReference>
<dbReference type="Pfam" id="PF12796">
    <property type="entry name" value="Ank_2"/>
    <property type="match status" value="1"/>
</dbReference>
<accession>A0AAV5WL14</accession>
<keyword evidence="1" id="KW-0677">Repeat</keyword>
<evidence type="ECO:0000313" key="5">
    <source>
        <dbReference type="Proteomes" id="UP001432322"/>
    </source>
</evidence>
<keyword evidence="2 3" id="KW-0040">ANK repeat</keyword>
<dbReference type="InterPro" id="IPR036770">
    <property type="entry name" value="Ankyrin_rpt-contain_sf"/>
</dbReference>
<dbReference type="GO" id="GO:0031436">
    <property type="term" value="C:BRCA1-BARD1 complex"/>
    <property type="evidence" value="ECO:0007669"/>
    <property type="project" value="TreeGrafter"/>
</dbReference>
<name>A0AAV5WL14_9BILA</name>
<proteinExistence type="predicted"/>
<sequence length="231" mass="26674">MRERNKKYDRKRNSYKLEPIVLKAARSGNLEEVKKSIDDGFYVDRPDAGGRTALLEAVSIGHDEMVEFLLSKEANPNTCSFDGWTNSAFGGGITPLHQACKSGFTSIAHKLLSEGARVMAENADDWMSTDFLKLYIKENEKIISEEKMKECKELLEILMKKQMDAGYFRVSDRPLPNSRKPTNNRVWWNDVRRKKEEEERRKRRFAVKENFPVKRQKMNGYNKGGMSGKLL</sequence>
<dbReference type="AlphaFoldDB" id="A0AAV5WL14"/>
<dbReference type="PROSITE" id="PS50297">
    <property type="entry name" value="ANK_REP_REGION"/>
    <property type="match status" value="2"/>
</dbReference>
<dbReference type="PROSITE" id="PS50088">
    <property type="entry name" value="ANK_REPEAT"/>
    <property type="match status" value="2"/>
</dbReference>
<reference evidence="4" key="1">
    <citation type="submission" date="2023-10" db="EMBL/GenBank/DDBJ databases">
        <title>Genome assembly of Pristionchus species.</title>
        <authorList>
            <person name="Yoshida K."/>
            <person name="Sommer R.J."/>
        </authorList>
    </citation>
    <scope>NUCLEOTIDE SEQUENCE</scope>
    <source>
        <strain evidence="4">RS5133</strain>
    </source>
</reference>
<evidence type="ECO:0000313" key="4">
    <source>
        <dbReference type="EMBL" id="GMT32971.1"/>
    </source>
</evidence>
<protein>
    <recommendedName>
        <fullName evidence="6">Ankyrin repeat-containing protein</fullName>
    </recommendedName>
</protein>
<organism evidence="4 5">
    <name type="scientific">Pristionchus fissidentatus</name>
    <dbReference type="NCBI Taxonomy" id="1538716"/>
    <lineage>
        <taxon>Eukaryota</taxon>
        <taxon>Metazoa</taxon>
        <taxon>Ecdysozoa</taxon>
        <taxon>Nematoda</taxon>
        <taxon>Chromadorea</taxon>
        <taxon>Rhabditida</taxon>
        <taxon>Rhabditina</taxon>
        <taxon>Diplogasteromorpha</taxon>
        <taxon>Diplogasteroidea</taxon>
        <taxon>Neodiplogasteridae</taxon>
        <taxon>Pristionchus</taxon>
    </lineage>
</organism>
<dbReference type="PANTHER" id="PTHR24171">
    <property type="entry name" value="ANKYRIN REPEAT DOMAIN-CONTAINING PROTEIN 39-RELATED"/>
    <property type="match status" value="1"/>
</dbReference>
<feature type="repeat" description="ANK" evidence="3">
    <location>
        <begin position="91"/>
        <end position="123"/>
    </location>
</feature>
<evidence type="ECO:0000256" key="3">
    <source>
        <dbReference type="PROSITE-ProRule" id="PRU00023"/>
    </source>
</evidence>
<keyword evidence="5" id="KW-1185">Reference proteome</keyword>
<dbReference type="SMART" id="SM00248">
    <property type="entry name" value="ANK"/>
    <property type="match status" value="2"/>
</dbReference>